<evidence type="ECO:0000259" key="2">
    <source>
        <dbReference type="Pfam" id="PF12697"/>
    </source>
</evidence>
<gene>
    <name evidence="3" type="ORF">FHS90_001243</name>
</gene>
<organism evidence="3 4">
    <name type="scientific">Rufibacter quisquiliarum</name>
    <dbReference type="NCBI Taxonomy" id="1549639"/>
    <lineage>
        <taxon>Bacteria</taxon>
        <taxon>Pseudomonadati</taxon>
        <taxon>Bacteroidota</taxon>
        <taxon>Cytophagia</taxon>
        <taxon>Cytophagales</taxon>
        <taxon>Hymenobacteraceae</taxon>
        <taxon>Rufibacter</taxon>
    </lineage>
</organism>
<feature type="domain" description="AB hydrolase-1" evidence="2">
    <location>
        <begin position="38"/>
        <end position="279"/>
    </location>
</feature>
<sequence>MNAKLTSLLALLLCLTLTAQAKTPSFKVVKTGKGPAMILIPGLNSAGEVWDETVQHYQKNYTCYVLTLPGFAGQPAIKADPFLNTMRDEIIAYVQENKLKKPVLVGHSLGGYLVLALNVKAPELFGKTVVVDGLPFIGAAQNPGATVETIKPMAEQFRKSMATPSPQMQKQQEASYGTTMAKDSAHIKKIIEWGRKSAYQTTGLAMYEMYTTDLRADIATIKAPVLVLGAWYGYKGYGVTKDMTTTMYTAQFAKLPSAEVKIADTARHFIMYDEPAWMFAQIDAFLKK</sequence>
<dbReference type="RefSeq" id="WP_182512353.1">
    <property type="nucleotide sequence ID" value="NZ_JACJIQ010000004.1"/>
</dbReference>
<comment type="caution">
    <text evidence="3">The sequence shown here is derived from an EMBL/GenBank/DDBJ whole genome shotgun (WGS) entry which is preliminary data.</text>
</comment>
<dbReference type="AlphaFoldDB" id="A0A839GNP1"/>
<keyword evidence="4" id="KW-1185">Reference proteome</keyword>
<protein>
    <submittedName>
        <fullName evidence="3">Pimeloyl-ACP methyl ester carboxylesterase</fullName>
    </submittedName>
</protein>
<reference evidence="3 4" key="1">
    <citation type="submission" date="2020-08" db="EMBL/GenBank/DDBJ databases">
        <title>Genomic Encyclopedia of Type Strains, Phase IV (KMG-IV): sequencing the most valuable type-strain genomes for metagenomic binning, comparative biology and taxonomic classification.</title>
        <authorList>
            <person name="Goeker M."/>
        </authorList>
    </citation>
    <scope>NUCLEOTIDE SEQUENCE [LARGE SCALE GENOMIC DNA]</scope>
    <source>
        <strain evidence="3 4">DSM 29854</strain>
    </source>
</reference>
<accession>A0A839GNP1</accession>
<feature type="chain" id="PRO_5032687716" evidence="1">
    <location>
        <begin position="22"/>
        <end position="288"/>
    </location>
</feature>
<dbReference type="InterPro" id="IPR050266">
    <property type="entry name" value="AB_hydrolase_sf"/>
</dbReference>
<keyword evidence="1" id="KW-0732">Signal</keyword>
<dbReference type="InterPro" id="IPR029058">
    <property type="entry name" value="AB_hydrolase_fold"/>
</dbReference>
<evidence type="ECO:0000313" key="4">
    <source>
        <dbReference type="Proteomes" id="UP000563094"/>
    </source>
</evidence>
<dbReference type="Proteomes" id="UP000563094">
    <property type="component" value="Unassembled WGS sequence"/>
</dbReference>
<feature type="signal peptide" evidence="1">
    <location>
        <begin position="1"/>
        <end position="21"/>
    </location>
</feature>
<dbReference type="Gene3D" id="3.40.50.1820">
    <property type="entry name" value="alpha/beta hydrolase"/>
    <property type="match status" value="1"/>
</dbReference>
<evidence type="ECO:0000313" key="3">
    <source>
        <dbReference type="EMBL" id="MBA9076537.1"/>
    </source>
</evidence>
<dbReference type="PANTHER" id="PTHR43798">
    <property type="entry name" value="MONOACYLGLYCEROL LIPASE"/>
    <property type="match status" value="1"/>
</dbReference>
<name>A0A839GNP1_9BACT</name>
<dbReference type="Pfam" id="PF12697">
    <property type="entry name" value="Abhydrolase_6"/>
    <property type="match status" value="1"/>
</dbReference>
<evidence type="ECO:0000256" key="1">
    <source>
        <dbReference type="SAM" id="SignalP"/>
    </source>
</evidence>
<dbReference type="SUPFAM" id="SSF53474">
    <property type="entry name" value="alpha/beta-Hydrolases"/>
    <property type="match status" value="1"/>
</dbReference>
<dbReference type="EMBL" id="JACJIQ010000004">
    <property type="protein sequence ID" value="MBA9076537.1"/>
    <property type="molecule type" value="Genomic_DNA"/>
</dbReference>
<proteinExistence type="predicted"/>
<dbReference type="InterPro" id="IPR000073">
    <property type="entry name" value="AB_hydrolase_1"/>
</dbReference>